<keyword evidence="1" id="KW-0732">Signal</keyword>
<dbReference type="RefSeq" id="WP_146619275.1">
    <property type="nucleotide sequence ID" value="NZ_QLII01000001.1"/>
</dbReference>
<dbReference type="AlphaFoldDB" id="A0A327NP53"/>
<sequence length="235" mass="24589">MKTKQISAWVMAGLVMSVAFTSCKKDDDVATLPPIGGYNSSNDVAATNMVAHWTFDGTNNEAVSGAAPSKSTNASFTTGVKGQALQLSSGYLLYPTISALSSASALASVTVSAWVNTSNNGTTASEIFGLTSPTATDWGQMINLLVETGQKKATVDTLILHGFIGQYSTGQRSGQDNVNNGGAADAGTKYKVVKGQDNGCIMYLNTMARLRQLISMPTEVSFQIVIIGKEAQLAL</sequence>
<evidence type="ECO:0000313" key="3">
    <source>
        <dbReference type="Proteomes" id="UP000249016"/>
    </source>
</evidence>
<dbReference type="PROSITE" id="PS51257">
    <property type="entry name" value="PROKAR_LIPOPROTEIN"/>
    <property type="match status" value="1"/>
</dbReference>
<proteinExistence type="predicted"/>
<dbReference type="EMBL" id="QLII01000001">
    <property type="protein sequence ID" value="RAI77012.1"/>
    <property type="molecule type" value="Genomic_DNA"/>
</dbReference>
<dbReference type="GO" id="GO:0005975">
    <property type="term" value="P:carbohydrate metabolic process"/>
    <property type="evidence" value="ECO:0007669"/>
    <property type="project" value="UniProtKB-ARBA"/>
</dbReference>
<keyword evidence="3" id="KW-1185">Reference proteome</keyword>
<feature type="signal peptide" evidence="1">
    <location>
        <begin position="1"/>
        <end position="21"/>
    </location>
</feature>
<organism evidence="2 3">
    <name type="scientific">Spirosoma telluris</name>
    <dbReference type="NCBI Taxonomy" id="2183553"/>
    <lineage>
        <taxon>Bacteria</taxon>
        <taxon>Pseudomonadati</taxon>
        <taxon>Bacteroidota</taxon>
        <taxon>Cytophagia</taxon>
        <taxon>Cytophagales</taxon>
        <taxon>Cytophagaceae</taxon>
        <taxon>Spirosoma</taxon>
    </lineage>
</organism>
<feature type="chain" id="PRO_5016405531" description="DNRLRE domain-containing protein" evidence="1">
    <location>
        <begin position="22"/>
        <end position="235"/>
    </location>
</feature>
<name>A0A327NP53_9BACT</name>
<gene>
    <name evidence="2" type="ORF">HMF3257_27645</name>
</gene>
<accession>A0A327NP53</accession>
<evidence type="ECO:0000256" key="1">
    <source>
        <dbReference type="SAM" id="SignalP"/>
    </source>
</evidence>
<protein>
    <recommendedName>
        <fullName evidence="4">DNRLRE domain-containing protein</fullName>
    </recommendedName>
</protein>
<dbReference type="Gene3D" id="2.60.120.200">
    <property type="match status" value="1"/>
</dbReference>
<reference evidence="2 3" key="1">
    <citation type="submission" date="2018-06" db="EMBL/GenBank/DDBJ databases">
        <title>Spirosoma sp. HMF3257 Genome sequencing and assembly.</title>
        <authorList>
            <person name="Kang H."/>
            <person name="Cha I."/>
            <person name="Kim H."/>
            <person name="Kang J."/>
            <person name="Joh K."/>
        </authorList>
    </citation>
    <scope>NUCLEOTIDE SEQUENCE [LARGE SCALE GENOMIC DNA]</scope>
    <source>
        <strain evidence="2 3">HMF3257</strain>
    </source>
</reference>
<comment type="caution">
    <text evidence="2">The sequence shown here is derived from an EMBL/GenBank/DDBJ whole genome shotgun (WGS) entry which is preliminary data.</text>
</comment>
<evidence type="ECO:0000313" key="2">
    <source>
        <dbReference type="EMBL" id="RAI77012.1"/>
    </source>
</evidence>
<dbReference type="InterPro" id="IPR013320">
    <property type="entry name" value="ConA-like_dom_sf"/>
</dbReference>
<dbReference type="Proteomes" id="UP000249016">
    <property type="component" value="Unassembled WGS sequence"/>
</dbReference>
<evidence type="ECO:0008006" key="4">
    <source>
        <dbReference type="Google" id="ProtNLM"/>
    </source>
</evidence>
<dbReference type="SUPFAM" id="SSF49899">
    <property type="entry name" value="Concanavalin A-like lectins/glucanases"/>
    <property type="match status" value="1"/>
</dbReference>
<dbReference type="GO" id="GO:0004553">
    <property type="term" value="F:hydrolase activity, hydrolyzing O-glycosyl compounds"/>
    <property type="evidence" value="ECO:0007669"/>
    <property type="project" value="UniProtKB-ARBA"/>
</dbReference>